<evidence type="ECO:0000256" key="2">
    <source>
        <dbReference type="ARBA" id="ARBA00009009"/>
    </source>
</evidence>
<keyword evidence="6" id="KW-0378">Hydrolase</keyword>
<dbReference type="RefSeq" id="WP_307352296.1">
    <property type="nucleotide sequence ID" value="NZ_JAUSVS010000010.1"/>
</dbReference>
<dbReference type="PANTHER" id="PTHR35333:SF3">
    <property type="entry name" value="BETA-LACTAMASE-TYPE TRANSPEPTIDASE FOLD CONTAINING PROTEIN"/>
    <property type="match status" value="1"/>
</dbReference>
<name>A0ABU0IWA1_9CAUL</name>
<dbReference type="InterPro" id="IPR012338">
    <property type="entry name" value="Beta-lactam/transpept-like"/>
</dbReference>
<accession>A0ABU0IWA1</accession>
<dbReference type="InterPro" id="IPR045155">
    <property type="entry name" value="Beta-lactam_cat"/>
</dbReference>
<gene>
    <name evidence="6" type="ORF">QO010_004087</name>
</gene>
<keyword evidence="4" id="KW-0732">Signal</keyword>
<sequence length="278" mass="29579">MAHLTRRSAAAGLLALTASPALAAPDFAALDGGGTLQVFVLDTGSGRTLSYRADQRALMCSTFKVLAVGAVLARVDRRAESLDRRIAFGQADLLPYSPVTTARVGEGRMTVEDLCAAMIQASDNTAANLVMDSLGGPPAVTAFARSLGDKAFRLDRRETELNLRSGDLDTTTPRAMARSLKSLLLGKSLSAVSRFRLENWMQTSTPGARRLRAGLPKDWVVGTKAGGGPDQTNDLAIVRPPGRKPILIAAYYHEPTNPPRSPEDVLADVGRIVAAWAQ</sequence>
<evidence type="ECO:0000313" key="6">
    <source>
        <dbReference type="EMBL" id="MDQ0466294.1"/>
    </source>
</evidence>
<proteinExistence type="inferred from homology"/>
<comment type="caution">
    <text evidence="6">The sequence shown here is derived from an EMBL/GenBank/DDBJ whole genome shotgun (WGS) entry which is preliminary data.</text>
</comment>
<dbReference type="SUPFAM" id="SSF56601">
    <property type="entry name" value="beta-lactamase/transpeptidase-like"/>
    <property type="match status" value="1"/>
</dbReference>
<feature type="domain" description="Beta-lactamase class A catalytic" evidence="5">
    <location>
        <begin position="38"/>
        <end position="251"/>
    </location>
</feature>
<evidence type="ECO:0000256" key="3">
    <source>
        <dbReference type="ARBA" id="ARBA00012865"/>
    </source>
</evidence>
<dbReference type="PRINTS" id="PR00118">
    <property type="entry name" value="BLACTAMASEA"/>
</dbReference>
<feature type="chain" id="PRO_5046942888" description="beta-lactamase" evidence="4">
    <location>
        <begin position="24"/>
        <end position="278"/>
    </location>
</feature>
<dbReference type="Gene3D" id="3.40.710.10">
    <property type="entry name" value="DD-peptidase/beta-lactamase superfamily"/>
    <property type="match status" value="1"/>
</dbReference>
<keyword evidence="7" id="KW-1185">Reference proteome</keyword>
<dbReference type="NCBIfam" id="NF033103">
    <property type="entry name" value="bla_class_A"/>
    <property type="match status" value="1"/>
</dbReference>
<dbReference type="EMBL" id="JAUSVS010000010">
    <property type="protein sequence ID" value="MDQ0466294.1"/>
    <property type="molecule type" value="Genomic_DNA"/>
</dbReference>
<dbReference type="PANTHER" id="PTHR35333">
    <property type="entry name" value="BETA-LACTAMASE"/>
    <property type="match status" value="1"/>
</dbReference>
<comment type="catalytic activity">
    <reaction evidence="1">
        <text>a beta-lactam + H2O = a substituted beta-amino acid</text>
        <dbReference type="Rhea" id="RHEA:20401"/>
        <dbReference type="ChEBI" id="CHEBI:15377"/>
        <dbReference type="ChEBI" id="CHEBI:35627"/>
        <dbReference type="ChEBI" id="CHEBI:140347"/>
        <dbReference type="EC" id="3.5.2.6"/>
    </reaction>
</comment>
<organism evidence="6 7">
    <name type="scientific">Caulobacter ginsengisoli</name>
    <dbReference type="NCBI Taxonomy" id="400775"/>
    <lineage>
        <taxon>Bacteria</taxon>
        <taxon>Pseudomonadati</taxon>
        <taxon>Pseudomonadota</taxon>
        <taxon>Alphaproteobacteria</taxon>
        <taxon>Caulobacterales</taxon>
        <taxon>Caulobacteraceae</taxon>
        <taxon>Caulobacter</taxon>
    </lineage>
</organism>
<protein>
    <recommendedName>
        <fullName evidence="3">beta-lactamase</fullName>
        <ecNumber evidence="3">3.5.2.6</ecNumber>
    </recommendedName>
</protein>
<dbReference type="InterPro" id="IPR000871">
    <property type="entry name" value="Beta-lactam_class-A"/>
</dbReference>
<dbReference type="Proteomes" id="UP001228905">
    <property type="component" value="Unassembled WGS sequence"/>
</dbReference>
<comment type="similarity">
    <text evidence="2">Belongs to the class-A beta-lactamase family.</text>
</comment>
<dbReference type="EC" id="3.5.2.6" evidence="3"/>
<dbReference type="GO" id="GO:0008800">
    <property type="term" value="F:beta-lactamase activity"/>
    <property type="evidence" value="ECO:0007669"/>
    <property type="project" value="UniProtKB-EC"/>
</dbReference>
<evidence type="ECO:0000256" key="4">
    <source>
        <dbReference type="SAM" id="SignalP"/>
    </source>
</evidence>
<evidence type="ECO:0000256" key="1">
    <source>
        <dbReference type="ARBA" id="ARBA00001526"/>
    </source>
</evidence>
<evidence type="ECO:0000259" key="5">
    <source>
        <dbReference type="Pfam" id="PF13354"/>
    </source>
</evidence>
<evidence type="ECO:0000313" key="7">
    <source>
        <dbReference type="Proteomes" id="UP001228905"/>
    </source>
</evidence>
<feature type="signal peptide" evidence="4">
    <location>
        <begin position="1"/>
        <end position="23"/>
    </location>
</feature>
<dbReference type="Pfam" id="PF13354">
    <property type="entry name" value="Beta-lactamase2"/>
    <property type="match status" value="1"/>
</dbReference>
<reference evidence="6 7" key="1">
    <citation type="submission" date="2023-07" db="EMBL/GenBank/DDBJ databases">
        <title>Genomic Encyclopedia of Type Strains, Phase IV (KMG-IV): sequencing the most valuable type-strain genomes for metagenomic binning, comparative biology and taxonomic classification.</title>
        <authorList>
            <person name="Goeker M."/>
        </authorList>
    </citation>
    <scope>NUCLEOTIDE SEQUENCE [LARGE SCALE GENOMIC DNA]</scope>
    <source>
        <strain evidence="6 7">DSM 18695</strain>
    </source>
</reference>